<sequence>MDKASSPVRVQLQQPESIPPISTTSVSAACLACRSRHLKCDAGIPACQRCRQNNRECVYVKSRRGWKATTTKDSGSAITGTTKRRIESEDGLSFDSFSSGQSTSSNMSPTTSSVQNDPVPSLVDLFYCFFHNSHPIMIPREFYGLLLSSSYDRETQDIINNLLVPVIHYIGSIYIKGAKRVRYKQAVEKAIFGEPADITGPGHRQQFIVPTSPISVMAMLLYSIVIHGESQQCMSMFVKDHAVDMALCLNMHDVAFLDSYVDNAYFDRQPVFLGVLKESLRRTFWMLFVMDGWMNALHRRPPSALMNVVPTMDLPCEDEEYNVGNIPVPHTLKELDNRAFASQPPQFSSFSYLIDAIRIMGLVMATMAQSSQASVAEAAELADTTTSVWFLQIPYAKKSLLRPVSNWPPGHSEHLHLKGGGDSLEVDELMTHAVIIINSFLIVVHKPLSRLGLAPCDYEEHESYCVTPRSLLISFRANLSTDNQNMACGSPETNSSLWDHTLKCMSSADKLSRLICLSPGTVNRRSPFFTCSVTLSLVIHLTACVWVFYSSSAEKQRAMVKERIKLGIGALQAMSETWSTAQHVLEKVQEAARIVFEQHRSADNFLRALVNAAKRLETMQSSAPGIMNPEPMLKSTKSSSGGTIMPSDTDTGIPGLGNETDVLPMDWAYIQHLEPSIGSEADTYSGSDSTAGYSPSLNLDSSVLLEGSQDQSQQHQLDPSQSYPMLSELDRSILRHVQMLPEPIISEDELLDMIDEPDLVELYKRSAPISFSVNLGTQLF</sequence>
<organism evidence="1 2">
    <name type="scientific">Lipomyces kononenkoae</name>
    <name type="common">Yeast</name>
    <dbReference type="NCBI Taxonomy" id="34357"/>
    <lineage>
        <taxon>Eukaryota</taxon>
        <taxon>Fungi</taxon>
        <taxon>Dikarya</taxon>
        <taxon>Ascomycota</taxon>
        <taxon>Saccharomycotina</taxon>
        <taxon>Lipomycetes</taxon>
        <taxon>Lipomycetales</taxon>
        <taxon>Lipomycetaceae</taxon>
        <taxon>Lipomyces</taxon>
    </lineage>
</organism>
<evidence type="ECO:0000313" key="1">
    <source>
        <dbReference type="EMBL" id="KAK9237320.1"/>
    </source>
</evidence>
<dbReference type="Proteomes" id="UP001433508">
    <property type="component" value="Unassembled WGS sequence"/>
</dbReference>
<keyword evidence="2" id="KW-1185">Reference proteome</keyword>
<comment type="caution">
    <text evidence="1">The sequence shown here is derived from an EMBL/GenBank/DDBJ whole genome shotgun (WGS) entry which is preliminary data.</text>
</comment>
<accession>A0ACC3T1C8</accession>
<reference evidence="2" key="1">
    <citation type="journal article" date="2024" name="Front. Bioeng. Biotechnol.">
        <title>Genome-scale model development and genomic sequencing of the oleaginous clade Lipomyces.</title>
        <authorList>
            <person name="Czajka J.J."/>
            <person name="Han Y."/>
            <person name="Kim J."/>
            <person name="Mondo S.J."/>
            <person name="Hofstad B.A."/>
            <person name="Robles A."/>
            <person name="Haridas S."/>
            <person name="Riley R."/>
            <person name="LaButti K."/>
            <person name="Pangilinan J."/>
            <person name="Andreopoulos W."/>
            <person name="Lipzen A."/>
            <person name="Yan J."/>
            <person name="Wang M."/>
            <person name="Ng V."/>
            <person name="Grigoriev I.V."/>
            <person name="Spatafora J.W."/>
            <person name="Magnuson J.K."/>
            <person name="Baker S.E."/>
            <person name="Pomraning K.R."/>
        </authorList>
    </citation>
    <scope>NUCLEOTIDE SEQUENCE [LARGE SCALE GENOMIC DNA]</scope>
    <source>
        <strain evidence="2">CBS 7786</strain>
    </source>
</reference>
<evidence type="ECO:0000313" key="2">
    <source>
        <dbReference type="Proteomes" id="UP001433508"/>
    </source>
</evidence>
<name>A0ACC3T1C8_LIPKO</name>
<dbReference type="EMBL" id="MU971371">
    <property type="protein sequence ID" value="KAK9237320.1"/>
    <property type="molecule type" value="Genomic_DNA"/>
</dbReference>
<feature type="non-terminal residue" evidence="1">
    <location>
        <position position="780"/>
    </location>
</feature>
<gene>
    <name evidence="1" type="ORF">V1525DRAFT_404438</name>
</gene>
<protein>
    <submittedName>
        <fullName evidence="1">Uncharacterized protein</fullName>
    </submittedName>
</protein>
<proteinExistence type="predicted"/>